<name>A0A9W7F4M0_9STRA</name>
<dbReference type="CDD" id="cd04590">
    <property type="entry name" value="CBS_pair_CorC_HlyC_assoc"/>
    <property type="match status" value="1"/>
</dbReference>
<dbReference type="Proteomes" id="UP001165122">
    <property type="component" value="Unassembled WGS sequence"/>
</dbReference>
<evidence type="ECO:0000256" key="3">
    <source>
        <dbReference type="ARBA" id="ARBA00022737"/>
    </source>
</evidence>
<dbReference type="SUPFAM" id="SSF54631">
    <property type="entry name" value="CBS-domain pair"/>
    <property type="match status" value="1"/>
</dbReference>
<feature type="domain" description="CBS" evidence="11">
    <location>
        <begin position="370"/>
        <end position="427"/>
    </location>
</feature>
<proteinExistence type="predicted"/>
<dbReference type="SUPFAM" id="SSF56176">
    <property type="entry name" value="FAD-binding/transporter-associated domain-like"/>
    <property type="match status" value="1"/>
</dbReference>
<dbReference type="Gene3D" id="3.30.465.10">
    <property type="match status" value="1"/>
</dbReference>
<dbReference type="EMBL" id="BRXW01000052">
    <property type="protein sequence ID" value="GMI03024.1"/>
    <property type="molecule type" value="Genomic_DNA"/>
</dbReference>
<evidence type="ECO:0000256" key="7">
    <source>
        <dbReference type="PROSITE-ProRule" id="PRU00703"/>
    </source>
</evidence>
<comment type="subcellular location">
    <subcellularLocation>
        <location evidence="1">Membrane</location>
        <topology evidence="1">Multi-pass membrane protein</topology>
    </subcellularLocation>
</comment>
<evidence type="ECO:0000256" key="2">
    <source>
        <dbReference type="ARBA" id="ARBA00022692"/>
    </source>
</evidence>
<accession>A0A9W7F4M0</accession>
<dbReference type="SMART" id="SM01091">
    <property type="entry name" value="CorC_HlyC"/>
    <property type="match status" value="1"/>
</dbReference>
<evidence type="ECO:0000256" key="4">
    <source>
        <dbReference type="ARBA" id="ARBA00022989"/>
    </source>
</evidence>
<feature type="region of interest" description="Disordered" evidence="9">
    <location>
        <begin position="525"/>
        <end position="567"/>
    </location>
</feature>
<dbReference type="PANTHER" id="PTHR22777:SF17">
    <property type="entry name" value="UPF0053 PROTEIN SLL0260"/>
    <property type="match status" value="1"/>
</dbReference>
<evidence type="ECO:0000259" key="12">
    <source>
        <dbReference type="PROSITE" id="PS51846"/>
    </source>
</evidence>
<evidence type="ECO:0000256" key="10">
    <source>
        <dbReference type="SAM" id="Phobius"/>
    </source>
</evidence>
<evidence type="ECO:0000313" key="14">
    <source>
        <dbReference type="Proteomes" id="UP001165122"/>
    </source>
</evidence>
<keyword evidence="4 8" id="KW-1133">Transmembrane helix</keyword>
<dbReference type="AlphaFoldDB" id="A0A9W7F4M0"/>
<feature type="compositionally biased region" description="Acidic residues" evidence="9">
    <location>
        <begin position="547"/>
        <end position="556"/>
    </location>
</feature>
<evidence type="ECO:0000256" key="9">
    <source>
        <dbReference type="SAM" id="MobiDB-lite"/>
    </source>
</evidence>
<evidence type="ECO:0000256" key="6">
    <source>
        <dbReference type="ARBA" id="ARBA00023136"/>
    </source>
</evidence>
<keyword evidence="5 7" id="KW-0129">CBS domain</keyword>
<feature type="transmembrane region" description="Helical" evidence="10">
    <location>
        <begin position="108"/>
        <end position="124"/>
    </location>
</feature>
<dbReference type="InterPro" id="IPR002550">
    <property type="entry name" value="CNNM"/>
</dbReference>
<dbReference type="Pfam" id="PF03471">
    <property type="entry name" value="CorC_HlyC"/>
    <property type="match status" value="1"/>
</dbReference>
<dbReference type="Gene3D" id="3.10.580.10">
    <property type="entry name" value="CBS-domain"/>
    <property type="match status" value="2"/>
</dbReference>
<keyword evidence="6 8" id="KW-0472">Membrane</keyword>
<reference evidence="14" key="1">
    <citation type="journal article" date="2023" name="Commun. Biol.">
        <title>Genome analysis of Parmales, the sister group of diatoms, reveals the evolutionary specialization of diatoms from phago-mixotrophs to photoautotrophs.</title>
        <authorList>
            <person name="Ban H."/>
            <person name="Sato S."/>
            <person name="Yoshikawa S."/>
            <person name="Yamada K."/>
            <person name="Nakamura Y."/>
            <person name="Ichinomiya M."/>
            <person name="Sato N."/>
            <person name="Blanc-Mathieu R."/>
            <person name="Endo H."/>
            <person name="Kuwata A."/>
            <person name="Ogata H."/>
        </authorList>
    </citation>
    <scope>NUCLEOTIDE SEQUENCE [LARGE SCALE GENOMIC DNA]</scope>
    <source>
        <strain evidence="14">NIES 3700</strain>
    </source>
</reference>
<dbReference type="Pfam" id="PF00571">
    <property type="entry name" value="CBS"/>
    <property type="match status" value="2"/>
</dbReference>
<keyword evidence="2 8" id="KW-0812">Transmembrane</keyword>
<dbReference type="GO" id="GO:0050660">
    <property type="term" value="F:flavin adenine dinucleotide binding"/>
    <property type="evidence" value="ECO:0007669"/>
    <property type="project" value="InterPro"/>
</dbReference>
<feature type="domain" description="CBS" evidence="11">
    <location>
        <begin position="220"/>
        <end position="279"/>
    </location>
</feature>
<evidence type="ECO:0000256" key="8">
    <source>
        <dbReference type="PROSITE-ProRule" id="PRU01193"/>
    </source>
</evidence>
<dbReference type="Pfam" id="PF01595">
    <property type="entry name" value="CNNM"/>
    <property type="match status" value="1"/>
</dbReference>
<gene>
    <name evidence="13" type="ORF">TrLO_g8880</name>
</gene>
<evidence type="ECO:0000256" key="5">
    <source>
        <dbReference type="ARBA" id="ARBA00023122"/>
    </source>
</evidence>
<evidence type="ECO:0000313" key="13">
    <source>
        <dbReference type="EMBL" id="GMI03024.1"/>
    </source>
</evidence>
<dbReference type="InterPro" id="IPR005170">
    <property type="entry name" value="Transptr-assoc_dom"/>
</dbReference>
<keyword evidence="3" id="KW-0677">Repeat</keyword>
<sequence length="604" mass="65688">MGGGMSSTSKAIALSNNARFTLIAIFCSLFILLSLLHAAEIAITTLYPWKVREFAEEEGEGSPFTTLNSDITRVLTTILVTSTTASIYATTIFARLASSCFGKAGEKYAALSLTILTLFFVELLPKSVGVSNAELVARKMVPPINVMAGVVAPLGIFLTALAKRTLKLFGLKPGEIEDVSEEELRLIVSGARDSGSIESTEGEMIQGVLDLQDQKIREIMRPRVEIIAIPKEMSVANVLGVIRESGYSRIPVYDGEIDNIVGVVMAKDLIDFFVGGMAVESGRLDKIKMDRLAFEQREMEREMEGEEARNSPPTYTDTLLSKDPVTVPTPNTFGFGGTGGSAGTEVVVKALTGAEIASRMTSPINEVTGLIGETYFVPESMIVWNVLQEMKKRRVHLAIVVDEYGGTEGLVSLEDIVEQVVGEIYDEDDDEEEGLAEDAIFLQEDGRFVIRGDGDLPDVLTALSLEVEEEVLKEYGTLSGFLVFSAGEIPKPGDIILVDKWQFEIIHADERRILEVEVEKMVGVGVGGEGEEDEEGGKKRKGRQEGGEEEEEEGLDGEYPGGDDIVDEQGRVLVEKVEKVAESSVEKMGWKSNSEVEVGGSDKK</sequence>
<dbReference type="InterPro" id="IPR000644">
    <property type="entry name" value="CBS_dom"/>
</dbReference>
<evidence type="ECO:0000256" key="1">
    <source>
        <dbReference type="ARBA" id="ARBA00004141"/>
    </source>
</evidence>
<dbReference type="PANTHER" id="PTHR22777">
    <property type="entry name" value="HEMOLYSIN-RELATED"/>
    <property type="match status" value="1"/>
</dbReference>
<feature type="region of interest" description="Disordered" evidence="9">
    <location>
        <begin position="584"/>
        <end position="604"/>
    </location>
</feature>
<comment type="caution">
    <text evidence="13">The sequence shown here is derived from an EMBL/GenBank/DDBJ whole genome shotgun (WGS) entry which is preliminary data.</text>
</comment>
<dbReference type="OrthoDB" id="5353557at2759"/>
<feature type="transmembrane region" description="Helical" evidence="10">
    <location>
        <begin position="144"/>
        <end position="162"/>
    </location>
</feature>
<dbReference type="PROSITE" id="PS51846">
    <property type="entry name" value="CNNM"/>
    <property type="match status" value="1"/>
</dbReference>
<dbReference type="PROSITE" id="PS51371">
    <property type="entry name" value="CBS"/>
    <property type="match status" value="2"/>
</dbReference>
<dbReference type="SMART" id="SM00116">
    <property type="entry name" value="CBS"/>
    <property type="match status" value="2"/>
</dbReference>
<feature type="transmembrane region" description="Helical" evidence="10">
    <location>
        <begin position="74"/>
        <end position="96"/>
    </location>
</feature>
<protein>
    <submittedName>
        <fullName evidence="13">Uncharacterized protein</fullName>
    </submittedName>
</protein>
<dbReference type="InterPro" id="IPR046342">
    <property type="entry name" value="CBS_dom_sf"/>
</dbReference>
<dbReference type="GO" id="GO:0016020">
    <property type="term" value="C:membrane"/>
    <property type="evidence" value="ECO:0007669"/>
    <property type="project" value="UniProtKB-SubCell"/>
</dbReference>
<keyword evidence="14" id="KW-1185">Reference proteome</keyword>
<dbReference type="InterPro" id="IPR036318">
    <property type="entry name" value="FAD-bd_PCMH-like_sf"/>
</dbReference>
<evidence type="ECO:0000259" key="11">
    <source>
        <dbReference type="PROSITE" id="PS51371"/>
    </source>
</evidence>
<dbReference type="InterPro" id="IPR044751">
    <property type="entry name" value="Ion_transp-like_CBS"/>
</dbReference>
<dbReference type="InterPro" id="IPR016169">
    <property type="entry name" value="FAD-bd_PCMH_sub2"/>
</dbReference>
<feature type="region of interest" description="Disordered" evidence="9">
    <location>
        <begin position="301"/>
        <end position="323"/>
    </location>
</feature>
<organism evidence="13 14">
    <name type="scientific">Triparma laevis f. longispina</name>
    <dbReference type="NCBI Taxonomy" id="1714387"/>
    <lineage>
        <taxon>Eukaryota</taxon>
        <taxon>Sar</taxon>
        <taxon>Stramenopiles</taxon>
        <taxon>Ochrophyta</taxon>
        <taxon>Bolidophyceae</taxon>
        <taxon>Parmales</taxon>
        <taxon>Triparmaceae</taxon>
        <taxon>Triparma</taxon>
    </lineage>
</organism>
<feature type="domain" description="CNNM transmembrane" evidence="12">
    <location>
        <begin position="15"/>
        <end position="203"/>
    </location>
</feature>